<evidence type="ECO:0000256" key="1">
    <source>
        <dbReference type="SAM" id="SignalP"/>
    </source>
</evidence>
<dbReference type="STRING" id="313628.LNTAR_19000"/>
<proteinExistence type="predicted"/>
<evidence type="ECO:0000259" key="2">
    <source>
        <dbReference type="Pfam" id="PF13360"/>
    </source>
</evidence>
<dbReference type="Gene3D" id="2.130.10.10">
    <property type="entry name" value="YVTN repeat-like/Quinoprotein amine dehydrogenase"/>
    <property type="match status" value="1"/>
</dbReference>
<evidence type="ECO:0000313" key="4">
    <source>
        <dbReference type="Proteomes" id="UP000004947"/>
    </source>
</evidence>
<evidence type="ECO:0000313" key="3">
    <source>
        <dbReference type="EMBL" id="EDM26765.1"/>
    </source>
</evidence>
<dbReference type="Proteomes" id="UP000004947">
    <property type="component" value="Unassembled WGS sequence"/>
</dbReference>
<dbReference type="InterPro" id="IPR002372">
    <property type="entry name" value="PQQ_rpt_dom"/>
</dbReference>
<dbReference type="AlphaFoldDB" id="A6DNV6"/>
<dbReference type="InterPro" id="IPR015943">
    <property type="entry name" value="WD40/YVTN_repeat-like_dom_sf"/>
</dbReference>
<dbReference type="PANTHER" id="PTHR34512:SF30">
    <property type="entry name" value="OUTER MEMBRANE PROTEIN ASSEMBLY FACTOR BAMB"/>
    <property type="match status" value="1"/>
</dbReference>
<dbReference type="InterPro" id="IPR011047">
    <property type="entry name" value="Quinoprotein_ADH-like_sf"/>
</dbReference>
<organism evidence="3 4">
    <name type="scientific">Lentisphaera araneosa HTCC2155</name>
    <dbReference type="NCBI Taxonomy" id="313628"/>
    <lineage>
        <taxon>Bacteria</taxon>
        <taxon>Pseudomonadati</taxon>
        <taxon>Lentisphaerota</taxon>
        <taxon>Lentisphaeria</taxon>
        <taxon>Lentisphaerales</taxon>
        <taxon>Lentisphaeraceae</taxon>
        <taxon>Lentisphaera</taxon>
    </lineage>
</organism>
<accession>A6DNV6</accession>
<keyword evidence="4" id="KW-1185">Reference proteome</keyword>
<keyword evidence="1" id="KW-0732">Signal</keyword>
<dbReference type="SUPFAM" id="SSF50998">
    <property type="entry name" value="Quinoprotein alcohol dehydrogenase-like"/>
    <property type="match status" value="1"/>
</dbReference>
<comment type="caution">
    <text evidence="3">The sequence shown here is derived from an EMBL/GenBank/DDBJ whole genome shotgun (WGS) entry which is preliminary data.</text>
</comment>
<dbReference type="EMBL" id="ABCK01000014">
    <property type="protein sequence ID" value="EDM26765.1"/>
    <property type="molecule type" value="Genomic_DNA"/>
</dbReference>
<dbReference type="OrthoDB" id="7012117at2"/>
<dbReference type="Pfam" id="PF13360">
    <property type="entry name" value="PQQ_2"/>
    <property type="match status" value="1"/>
</dbReference>
<feature type="chain" id="PRO_5002694193" description="Pyrrolo-quinoline quinone repeat domain-containing protein" evidence="1">
    <location>
        <begin position="26"/>
        <end position="521"/>
    </location>
</feature>
<gene>
    <name evidence="3" type="ORF">LNTAR_19000</name>
</gene>
<sequence length="521" mass="58479">MKLLSLSLIPAFCFSCISVSNTNQAWPSAGGPDNTYQVVSPTQAPAQFSVESGKNIAWKMDLPEGGQSGITIVGEKIFLTVLEPSTKEKINKNSTHILALCIDSKSQKILWQHLIKGSFGGPSLYGFSDSSTPTPLADDEHVWFYNASGSIVCLDHSGKVIWQHDWEPIAKLDKVKFPFNKQYEPLMSGDFVFNVEPYYKKDDKRTYGWHYIFAYDKSTGKLAWISEDALTHYNTPYMSKTADGKDAILIGRGGHHKVPEDPRGYSLVDAQTGKSLWQYKTDKGMCLYQSLWNSELAIWMTYDHEIHILNSINGELVKKLDLVKKVDAHLYDEKTKKVIAHKDINLVEKTGVNVFPGWFSNILVGDKLYFMCFGPERYGPVKKAGPINSFARVDIKTGKVEYLQCPTSIKNGNKVWFEDIKANTINNLGLDTAGDKRSKRNGWSWVFNGNPIAVNNKIYFTLQNGRVYVFDSNAETFDQSALLSISDLGAAGKAWSLNTPSFANGKLYHRTLKQLICIENK</sequence>
<feature type="signal peptide" evidence="1">
    <location>
        <begin position="1"/>
        <end position="25"/>
    </location>
</feature>
<dbReference type="RefSeq" id="WP_007279543.1">
    <property type="nucleotide sequence ID" value="NZ_ABCK01000014.1"/>
</dbReference>
<reference evidence="3 4" key="1">
    <citation type="journal article" date="2010" name="J. Bacteriol.">
        <title>Genome sequence of Lentisphaera araneosa HTCC2155T, the type species of the order Lentisphaerales in the phylum Lentisphaerae.</title>
        <authorList>
            <person name="Thrash J.C."/>
            <person name="Cho J.C."/>
            <person name="Vergin K.L."/>
            <person name="Morris R.M."/>
            <person name="Giovannoni S.J."/>
        </authorList>
    </citation>
    <scope>NUCLEOTIDE SEQUENCE [LARGE SCALE GENOMIC DNA]</scope>
    <source>
        <strain evidence="3 4">HTCC2155</strain>
    </source>
</reference>
<feature type="domain" description="Pyrrolo-quinoline quinone repeat" evidence="2">
    <location>
        <begin position="101"/>
        <end position="282"/>
    </location>
</feature>
<dbReference type="eggNOG" id="COG1520">
    <property type="taxonomic scope" value="Bacteria"/>
</dbReference>
<protein>
    <recommendedName>
        <fullName evidence="2">Pyrrolo-quinoline quinone repeat domain-containing protein</fullName>
    </recommendedName>
</protein>
<dbReference type="PANTHER" id="PTHR34512">
    <property type="entry name" value="CELL SURFACE PROTEIN"/>
    <property type="match status" value="1"/>
</dbReference>
<name>A6DNV6_9BACT</name>